<reference evidence="1 2" key="1">
    <citation type="submission" date="2018-11" db="EMBL/GenBank/DDBJ databases">
        <authorList>
            <consortium name="Pathogen Informatics"/>
        </authorList>
    </citation>
    <scope>NUCLEOTIDE SEQUENCE [LARGE SCALE GENOMIC DNA]</scope>
    <source>
        <strain evidence="1 2">Zambia</strain>
    </source>
</reference>
<evidence type="ECO:0000313" key="2">
    <source>
        <dbReference type="Proteomes" id="UP000277204"/>
    </source>
</evidence>
<evidence type="ECO:0000313" key="1">
    <source>
        <dbReference type="EMBL" id="VDO74385.1"/>
    </source>
</evidence>
<sequence length="75" mass="8998">METSTSVEKHVIQWTSQNQLKDFDFVDDLFHLSHIHEQMQMKTNNVTPPSVYIIKPLFCFPPRFQIRTYLMMPKL</sequence>
<accession>A0A183LTB3</accession>
<name>A0A183LTB3_9TREM</name>
<gene>
    <name evidence="1" type="ORF">SMRZ_LOCUS7038</name>
</gene>
<protein>
    <submittedName>
        <fullName evidence="1">Uncharacterized protein</fullName>
    </submittedName>
</protein>
<dbReference type="AlphaFoldDB" id="A0A183LTB3"/>
<dbReference type="EMBL" id="UZAI01002751">
    <property type="protein sequence ID" value="VDO74385.1"/>
    <property type="molecule type" value="Genomic_DNA"/>
</dbReference>
<proteinExistence type="predicted"/>
<dbReference type="Proteomes" id="UP000277204">
    <property type="component" value="Unassembled WGS sequence"/>
</dbReference>
<organism evidence="1 2">
    <name type="scientific">Schistosoma margrebowiei</name>
    <dbReference type="NCBI Taxonomy" id="48269"/>
    <lineage>
        <taxon>Eukaryota</taxon>
        <taxon>Metazoa</taxon>
        <taxon>Spiralia</taxon>
        <taxon>Lophotrochozoa</taxon>
        <taxon>Platyhelminthes</taxon>
        <taxon>Trematoda</taxon>
        <taxon>Digenea</taxon>
        <taxon>Strigeidida</taxon>
        <taxon>Schistosomatoidea</taxon>
        <taxon>Schistosomatidae</taxon>
        <taxon>Schistosoma</taxon>
    </lineage>
</organism>
<keyword evidence="2" id="KW-1185">Reference proteome</keyword>